<evidence type="ECO:0000256" key="1">
    <source>
        <dbReference type="ARBA" id="ARBA00004571"/>
    </source>
</evidence>
<name>A0ABV6PFF6_9SPHN</name>
<keyword evidence="14" id="KW-1185">Reference proteome</keyword>
<dbReference type="EMBL" id="JBHLTL010000001">
    <property type="protein sequence ID" value="MFC0588102.1"/>
    <property type="molecule type" value="Genomic_DNA"/>
</dbReference>
<dbReference type="Pfam" id="PF00593">
    <property type="entry name" value="TonB_dep_Rec_b-barrel"/>
    <property type="match status" value="1"/>
</dbReference>
<dbReference type="InterPro" id="IPR039426">
    <property type="entry name" value="TonB-dep_rcpt-like"/>
</dbReference>
<comment type="caution">
    <text evidence="13">The sequence shown here is derived from an EMBL/GenBank/DDBJ whole genome shotgun (WGS) entry which is preliminary data.</text>
</comment>
<evidence type="ECO:0000259" key="12">
    <source>
        <dbReference type="Pfam" id="PF07715"/>
    </source>
</evidence>
<comment type="similarity">
    <text evidence="8 9">Belongs to the TonB-dependent receptor family.</text>
</comment>
<dbReference type="PANTHER" id="PTHR47234:SF2">
    <property type="entry name" value="TONB-DEPENDENT RECEPTOR"/>
    <property type="match status" value="1"/>
</dbReference>
<keyword evidence="6 8" id="KW-0472">Membrane</keyword>
<keyword evidence="10" id="KW-0732">Signal</keyword>
<dbReference type="InterPro" id="IPR037066">
    <property type="entry name" value="Plug_dom_sf"/>
</dbReference>
<feature type="domain" description="TonB-dependent receptor plug" evidence="12">
    <location>
        <begin position="91"/>
        <end position="179"/>
    </location>
</feature>
<evidence type="ECO:0000256" key="7">
    <source>
        <dbReference type="ARBA" id="ARBA00023237"/>
    </source>
</evidence>
<evidence type="ECO:0000259" key="11">
    <source>
        <dbReference type="Pfam" id="PF00593"/>
    </source>
</evidence>
<evidence type="ECO:0000256" key="8">
    <source>
        <dbReference type="PROSITE-ProRule" id="PRU01360"/>
    </source>
</evidence>
<organism evidence="13 14">
    <name type="scientific">Novosphingobium aquiterrae</name>
    <dbReference type="NCBI Taxonomy" id="624388"/>
    <lineage>
        <taxon>Bacteria</taxon>
        <taxon>Pseudomonadati</taxon>
        <taxon>Pseudomonadota</taxon>
        <taxon>Alphaproteobacteria</taxon>
        <taxon>Sphingomonadales</taxon>
        <taxon>Sphingomonadaceae</taxon>
        <taxon>Novosphingobium</taxon>
    </lineage>
</organism>
<keyword evidence="3 8" id="KW-1134">Transmembrane beta strand</keyword>
<feature type="chain" id="PRO_5046005228" evidence="10">
    <location>
        <begin position="28"/>
        <end position="956"/>
    </location>
</feature>
<keyword evidence="4 8" id="KW-0812">Transmembrane</keyword>
<dbReference type="SUPFAM" id="SSF56935">
    <property type="entry name" value="Porins"/>
    <property type="match status" value="1"/>
</dbReference>
<evidence type="ECO:0000313" key="13">
    <source>
        <dbReference type="EMBL" id="MFC0588102.1"/>
    </source>
</evidence>
<dbReference type="Proteomes" id="UP001589943">
    <property type="component" value="Unassembled WGS sequence"/>
</dbReference>
<dbReference type="PANTHER" id="PTHR47234">
    <property type="match status" value="1"/>
</dbReference>
<keyword evidence="5 9" id="KW-0798">TonB box</keyword>
<sequence>MISRTLLRVASLGGVALGALVAVPAAAQDITSQNTPAEEAKDNQIVVTGSRLKQDPNNSALPLQIIRIEDLSREGINSAEQAIMYLNSNGSGADNLASNADVISTAAANRGANGASFANLRGQGAASTLVLLNGRRVAAHGLSGAAVDVNQIPFAAIDRIEVLKDGASAIYGTDAVGGVINYITKKNYTGIGLQGSADVTEHGGGNIYRLSGIAGWGDLQDNGFNVMAAVGYNWTKPLRGDQRDFVDLFQYDRALAPETRGSPFATIVPLAGTIIASAGTAPFMPGSTTQRVDAINVLNLPGREGCESIEGQGAYDWQAWNIPNFRYACAFDSAKSAYLQQQQNTLTYLGRAVARFGEHELALEVTGSDAQAHKVYSEIQVTPNTTSQNYTYRRIAGVNDATYDMVYDRLIAVFPTLGARGTPIAYRWRCLECGPREVETKTKTLRVGGSLEGPITDSWDYHAGASYADSRSSSVLGGGFYYTANLVAALNTGVINPFLLPGQTQSQAGLDLLETASARGEQVYRGKYSVFQADAGIAGKLFALPGGDSQLAVGVDYRKEKYDFFGNLTTVFAAPTDNTNNVAGVSREVKSAYAEMSFPIVPQFEVTAAVRIDDYSGFGSTTNPKFTAKFRPIEQLMFRASYNTAFRVPSFNQLFNGRSSTLYTGTALIDPSTCPSLVPTTTGPCARVTPAQQITGGNPDLQPETAKLANVGIVIQPTNRFSLSVDWWMINRKNTIQIFTLSELMRYYTSLSDRFPRNGAGVITGFDLSWANAGESKTQGIDVALRMGWDALGGRLTAGLDGTYLLQKKDRVVDSVPFLNKVGTTMPGGLFSPSGDLGLRWKHNAFLTWSNDVWSASLSQIFRDGYGNRVLAGVTAGTAVRSDVVYNVKPYIIYNTSVAYSGRKNVKLTAGIKNLFDTDPPFAISYDDNTGGGSSWEPRVADPRGRSFTMQVEVKF</sequence>
<reference evidence="13 14" key="1">
    <citation type="submission" date="2024-09" db="EMBL/GenBank/DDBJ databases">
        <authorList>
            <person name="Sun Q."/>
            <person name="Mori K."/>
        </authorList>
    </citation>
    <scope>NUCLEOTIDE SEQUENCE [LARGE SCALE GENOMIC DNA]</scope>
    <source>
        <strain evidence="13 14">NCAIM B.02537</strain>
    </source>
</reference>
<dbReference type="Pfam" id="PF07715">
    <property type="entry name" value="Plug"/>
    <property type="match status" value="1"/>
</dbReference>
<evidence type="ECO:0000256" key="2">
    <source>
        <dbReference type="ARBA" id="ARBA00022448"/>
    </source>
</evidence>
<evidence type="ECO:0000256" key="6">
    <source>
        <dbReference type="ARBA" id="ARBA00023136"/>
    </source>
</evidence>
<dbReference type="Gene3D" id="2.40.170.20">
    <property type="entry name" value="TonB-dependent receptor, beta-barrel domain"/>
    <property type="match status" value="1"/>
</dbReference>
<keyword evidence="7 8" id="KW-0998">Cell outer membrane</keyword>
<evidence type="ECO:0000256" key="4">
    <source>
        <dbReference type="ARBA" id="ARBA00022692"/>
    </source>
</evidence>
<dbReference type="PROSITE" id="PS52016">
    <property type="entry name" value="TONB_DEPENDENT_REC_3"/>
    <property type="match status" value="1"/>
</dbReference>
<dbReference type="Gene3D" id="2.170.130.10">
    <property type="entry name" value="TonB-dependent receptor, plug domain"/>
    <property type="match status" value="1"/>
</dbReference>
<evidence type="ECO:0000256" key="3">
    <source>
        <dbReference type="ARBA" id="ARBA00022452"/>
    </source>
</evidence>
<keyword evidence="13" id="KW-0675">Receptor</keyword>
<evidence type="ECO:0000256" key="9">
    <source>
        <dbReference type="RuleBase" id="RU003357"/>
    </source>
</evidence>
<dbReference type="InterPro" id="IPR012910">
    <property type="entry name" value="Plug_dom"/>
</dbReference>
<proteinExistence type="inferred from homology"/>
<gene>
    <name evidence="13" type="ORF">ACFFF7_01610</name>
</gene>
<feature type="domain" description="TonB-dependent receptor-like beta-barrel" evidence="11">
    <location>
        <begin position="387"/>
        <end position="915"/>
    </location>
</feature>
<evidence type="ECO:0000313" key="14">
    <source>
        <dbReference type="Proteomes" id="UP001589943"/>
    </source>
</evidence>
<dbReference type="InterPro" id="IPR000531">
    <property type="entry name" value="Beta-barrel_TonB"/>
</dbReference>
<protein>
    <submittedName>
        <fullName evidence="13">TonB-dependent receptor domain-containing protein</fullName>
    </submittedName>
</protein>
<feature type="signal peptide" evidence="10">
    <location>
        <begin position="1"/>
        <end position="27"/>
    </location>
</feature>
<evidence type="ECO:0000256" key="10">
    <source>
        <dbReference type="SAM" id="SignalP"/>
    </source>
</evidence>
<keyword evidence="2 8" id="KW-0813">Transport</keyword>
<dbReference type="RefSeq" id="WP_379479612.1">
    <property type="nucleotide sequence ID" value="NZ_JBHLTL010000001.1"/>
</dbReference>
<accession>A0ABV6PFF6</accession>
<comment type="subcellular location">
    <subcellularLocation>
        <location evidence="1 8">Cell outer membrane</location>
        <topology evidence="1 8">Multi-pass membrane protein</topology>
    </subcellularLocation>
</comment>
<evidence type="ECO:0000256" key="5">
    <source>
        <dbReference type="ARBA" id="ARBA00023077"/>
    </source>
</evidence>
<dbReference type="InterPro" id="IPR036942">
    <property type="entry name" value="Beta-barrel_TonB_sf"/>
</dbReference>